<feature type="domain" description="Transcriptional regulator TetR C-terminal Proteobacteria type" evidence="5">
    <location>
        <begin position="149"/>
        <end position="210"/>
    </location>
</feature>
<reference evidence="6 7" key="1">
    <citation type="submission" date="2012-02" db="EMBL/GenBank/DDBJ databases">
        <title>Complete sequence of chromosome of Singulisphaera acidiphila DSM 18658.</title>
        <authorList>
            <consortium name="US DOE Joint Genome Institute (JGI-PGF)"/>
            <person name="Lucas S."/>
            <person name="Copeland A."/>
            <person name="Lapidus A."/>
            <person name="Glavina del Rio T."/>
            <person name="Dalin E."/>
            <person name="Tice H."/>
            <person name="Bruce D."/>
            <person name="Goodwin L."/>
            <person name="Pitluck S."/>
            <person name="Peters L."/>
            <person name="Ovchinnikova G."/>
            <person name="Chertkov O."/>
            <person name="Kyrpides N."/>
            <person name="Mavromatis K."/>
            <person name="Ivanova N."/>
            <person name="Brettin T."/>
            <person name="Detter J.C."/>
            <person name="Han C."/>
            <person name="Larimer F."/>
            <person name="Land M."/>
            <person name="Hauser L."/>
            <person name="Markowitz V."/>
            <person name="Cheng J.-F."/>
            <person name="Hugenholtz P."/>
            <person name="Woyke T."/>
            <person name="Wu D."/>
            <person name="Tindall B."/>
            <person name="Pomrenke H."/>
            <person name="Brambilla E."/>
            <person name="Klenk H.-P."/>
            <person name="Eisen J.A."/>
        </authorList>
    </citation>
    <scope>NUCLEOTIDE SEQUENCE [LARGE SCALE GENOMIC DNA]</scope>
    <source>
        <strain evidence="7">ATCC BAA-1392 / DSM 18658 / VKM B-2454 / MOB10</strain>
    </source>
</reference>
<sequence length="221" mass="23879">MFLSGKKYIFHAPSGQVGYAGLMGRKKGISEEQIVVAARRCFLTRGAGVSAADVARELGVSHTTLFNRFGTKEGLMIAALGLPEKVPWVAALDAGPDDRPIYEQLVEHSKVISAYILELEEGLAVLQAAGISPAKTGWEHKGDPPHVQALRALTTWLRRAQDRGRLAKCDVETLASTILGALHGWAFFTRVCGHPESAAAGERHVERFIDLLWNGIGGGRT</sequence>
<dbReference type="Proteomes" id="UP000010798">
    <property type="component" value="Chromosome"/>
</dbReference>
<dbReference type="InterPro" id="IPR050109">
    <property type="entry name" value="HTH-type_TetR-like_transc_reg"/>
</dbReference>
<dbReference type="InterPro" id="IPR009057">
    <property type="entry name" value="Homeodomain-like_sf"/>
</dbReference>
<dbReference type="InterPro" id="IPR036271">
    <property type="entry name" value="Tet_transcr_reg_TetR-rel_C_sf"/>
</dbReference>
<evidence type="ECO:0000256" key="1">
    <source>
        <dbReference type="ARBA" id="ARBA00023015"/>
    </source>
</evidence>
<keyword evidence="2" id="KW-0238">DNA-binding</keyword>
<dbReference type="Gene3D" id="1.10.357.10">
    <property type="entry name" value="Tetracycline Repressor, domain 2"/>
    <property type="match status" value="1"/>
</dbReference>
<gene>
    <name evidence="6" type="ordered locus">Sinac_6298</name>
</gene>
<dbReference type="PRINTS" id="PR00455">
    <property type="entry name" value="HTHTETR"/>
</dbReference>
<name>L0DNJ3_SINAD</name>
<dbReference type="Pfam" id="PF14246">
    <property type="entry name" value="TetR_C_7"/>
    <property type="match status" value="1"/>
</dbReference>
<dbReference type="eggNOG" id="COG1309">
    <property type="taxonomic scope" value="Bacteria"/>
</dbReference>
<evidence type="ECO:0000256" key="3">
    <source>
        <dbReference type="ARBA" id="ARBA00023163"/>
    </source>
</evidence>
<evidence type="ECO:0000313" key="7">
    <source>
        <dbReference type="Proteomes" id="UP000010798"/>
    </source>
</evidence>
<dbReference type="SUPFAM" id="SSF48498">
    <property type="entry name" value="Tetracyclin repressor-like, C-terminal domain"/>
    <property type="match status" value="1"/>
</dbReference>
<evidence type="ECO:0000313" key="6">
    <source>
        <dbReference type="EMBL" id="AGA30385.1"/>
    </source>
</evidence>
<protein>
    <submittedName>
        <fullName evidence="6">Transcriptional regulator</fullName>
    </submittedName>
</protein>
<dbReference type="SUPFAM" id="SSF46689">
    <property type="entry name" value="Homeodomain-like"/>
    <property type="match status" value="1"/>
</dbReference>
<dbReference type="RefSeq" id="WP_015249471.1">
    <property type="nucleotide sequence ID" value="NC_019892.1"/>
</dbReference>
<keyword evidence="7" id="KW-1185">Reference proteome</keyword>
<dbReference type="KEGG" id="saci:Sinac_6298"/>
<dbReference type="GO" id="GO:0000976">
    <property type="term" value="F:transcription cis-regulatory region binding"/>
    <property type="evidence" value="ECO:0007669"/>
    <property type="project" value="TreeGrafter"/>
</dbReference>
<dbReference type="PANTHER" id="PTHR30055">
    <property type="entry name" value="HTH-TYPE TRANSCRIPTIONAL REGULATOR RUTR"/>
    <property type="match status" value="1"/>
</dbReference>
<dbReference type="InterPro" id="IPR001647">
    <property type="entry name" value="HTH_TetR"/>
</dbReference>
<dbReference type="AlphaFoldDB" id="L0DNJ3"/>
<keyword evidence="3" id="KW-0804">Transcription</keyword>
<feature type="domain" description="HTH tetR-type" evidence="4">
    <location>
        <begin position="34"/>
        <end position="78"/>
    </location>
</feature>
<dbReference type="EMBL" id="CP003364">
    <property type="protein sequence ID" value="AGA30385.1"/>
    <property type="molecule type" value="Genomic_DNA"/>
</dbReference>
<dbReference type="GO" id="GO:0003700">
    <property type="term" value="F:DNA-binding transcription factor activity"/>
    <property type="evidence" value="ECO:0007669"/>
    <property type="project" value="TreeGrafter"/>
</dbReference>
<evidence type="ECO:0000256" key="2">
    <source>
        <dbReference type="ARBA" id="ARBA00023125"/>
    </source>
</evidence>
<dbReference type="Gene3D" id="1.10.10.60">
    <property type="entry name" value="Homeodomain-like"/>
    <property type="match status" value="1"/>
</dbReference>
<evidence type="ECO:0000259" key="4">
    <source>
        <dbReference type="Pfam" id="PF00440"/>
    </source>
</evidence>
<dbReference type="InterPro" id="IPR039536">
    <property type="entry name" value="TetR_C_Proteobacteria"/>
</dbReference>
<dbReference type="HOGENOM" id="CLU_069356_37_0_0"/>
<dbReference type="STRING" id="886293.Sinac_6298"/>
<dbReference type="Pfam" id="PF00440">
    <property type="entry name" value="TetR_N"/>
    <property type="match status" value="1"/>
</dbReference>
<dbReference type="PANTHER" id="PTHR30055:SF238">
    <property type="entry name" value="MYCOFACTOCIN BIOSYNTHESIS TRANSCRIPTIONAL REGULATOR MFTR-RELATED"/>
    <property type="match status" value="1"/>
</dbReference>
<keyword evidence="1" id="KW-0805">Transcription regulation</keyword>
<accession>L0DNJ3</accession>
<proteinExistence type="predicted"/>
<organism evidence="6 7">
    <name type="scientific">Singulisphaera acidiphila (strain ATCC BAA-1392 / DSM 18658 / VKM B-2454 / MOB10)</name>
    <dbReference type="NCBI Taxonomy" id="886293"/>
    <lineage>
        <taxon>Bacteria</taxon>
        <taxon>Pseudomonadati</taxon>
        <taxon>Planctomycetota</taxon>
        <taxon>Planctomycetia</taxon>
        <taxon>Isosphaerales</taxon>
        <taxon>Isosphaeraceae</taxon>
        <taxon>Singulisphaera</taxon>
    </lineage>
</organism>
<evidence type="ECO:0000259" key="5">
    <source>
        <dbReference type="Pfam" id="PF14246"/>
    </source>
</evidence>
<dbReference type="OrthoDB" id="9816431at2"/>